<dbReference type="SUPFAM" id="SSF140356">
    <property type="entry name" value="PPK N-terminal domain-like"/>
    <property type="match status" value="1"/>
</dbReference>
<dbReference type="Proteomes" id="UP000543804">
    <property type="component" value="Unassembled WGS sequence"/>
</dbReference>
<dbReference type="PIRSF" id="PIRSF015589">
    <property type="entry name" value="PP_kinase"/>
    <property type="match status" value="1"/>
</dbReference>
<comment type="similarity">
    <text evidence="6 7">Belongs to the polyphosphate kinase 1 (PPK1) family.</text>
</comment>
<dbReference type="InterPro" id="IPR036832">
    <property type="entry name" value="PPK_N_dom_sf"/>
</dbReference>
<dbReference type="InterPro" id="IPR025198">
    <property type="entry name" value="PPK_N_dom"/>
</dbReference>
<comment type="cofactor">
    <cofactor evidence="6">
        <name>Mg(2+)</name>
        <dbReference type="ChEBI" id="CHEBI:18420"/>
    </cofactor>
</comment>
<feature type="binding site" evidence="6">
    <location>
        <position position="594"/>
    </location>
    <ligand>
        <name>ATP</name>
        <dbReference type="ChEBI" id="CHEBI:30616"/>
    </ligand>
</feature>
<organism evidence="13 14">
    <name type="scientific">Selenomonas bovis</name>
    <dbReference type="NCBI Taxonomy" id="416586"/>
    <lineage>
        <taxon>Bacteria</taxon>
        <taxon>Bacillati</taxon>
        <taxon>Bacillota</taxon>
        <taxon>Negativicutes</taxon>
        <taxon>Selenomonadales</taxon>
        <taxon>Selenomonadaceae</taxon>
        <taxon>Selenomonas</taxon>
    </lineage>
</organism>
<keyword evidence="14" id="KW-1185">Reference proteome</keyword>
<reference evidence="13 14" key="1">
    <citation type="submission" date="2020-04" db="EMBL/GenBank/DDBJ databases">
        <authorList>
            <person name="Hitch T.C.A."/>
            <person name="Wylensek D."/>
            <person name="Clavel T."/>
        </authorList>
    </citation>
    <scope>NUCLEOTIDE SEQUENCE [LARGE SCALE GENOMIC DNA]</scope>
    <source>
        <strain evidence="13 14">PG-130-P53-12</strain>
    </source>
</reference>
<evidence type="ECO:0000256" key="3">
    <source>
        <dbReference type="ARBA" id="ARBA00022741"/>
    </source>
</evidence>
<dbReference type="NCBIfam" id="NF003920">
    <property type="entry name" value="PRK05443.2-1"/>
    <property type="match status" value="1"/>
</dbReference>
<dbReference type="SUPFAM" id="SSF143724">
    <property type="entry name" value="PHP14-like"/>
    <property type="match status" value="1"/>
</dbReference>
<dbReference type="GO" id="GO:0008976">
    <property type="term" value="F:polyphosphate kinase activity"/>
    <property type="evidence" value="ECO:0007669"/>
    <property type="project" value="UniProtKB-UniRule"/>
</dbReference>
<keyword evidence="1 6" id="KW-0597">Phosphoprotein</keyword>
<dbReference type="InterPro" id="IPR025200">
    <property type="entry name" value="PPK_C_dom2"/>
</dbReference>
<dbReference type="RefSeq" id="WP_170076842.1">
    <property type="nucleotide sequence ID" value="NZ_JABAFA010000001.1"/>
</dbReference>
<dbReference type="GO" id="GO:0009358">
    <property type="term" value="C:polyphosphate kinase complex"/>
    <property type="evidence" value="ECO:0007669"/>
    <property type="project" value="InterPro"/>
</dbReference>
<dbReference type="HAMAP" id="MF_00347">
    <property type="entry name" value="Polyphosphate_kinase"/>
    <property type="match status" value="1"/>
</dbReference>
<comment type="PTM">
    <text evidence="6 7">An intermediate of this reaction is the autophosphorylated ppk in which a phosphate is covalently linked to a histidine residue through a N-P bond.</text>
</comment>
<feature type="region of interest" description="Disordered" evidence="8">
    <location>
        <begin position="689"/>
        <end position="718"/>
    </location>
</feature>
<evidence type="ECO:0000313" key="14">
    <source>
        <dbReference type="Proteomes" id="UP000543804"/>
    </source>
</evidence>
<dbReference type="GO" id="GO:0046872">
    <property type="term" value="F:metal ion binding"/>
    <property type="evidence" value="ECO:0007669"/>
    <property type="project" value="UniProtKB-KW"/>
</dbReference>
<feature type="active site" description="Phosphohistidine intermediate" evidence="6">
    <location>
        <position position="437"/>
    </location>
</feature>
<dbReference type="EC" id="2.7.4.1" evidence="6 7"/>
<dbReference type="InterPro" id="IPR003414">
    <property type="entry name" value="PP_kinase"/>
</dbReference>
<dbReference type="NCBIfam" id="NF003921">
    <property type="entry name" value="PRK05443.2-2"/>
    <property type="match status" value="1"/>
</dbReference>
<evidence type="ECO:0000259" key="9">
    <source>
        <dbReference type="Pfam" id="PF02503"/>
    </source>
</evidence>
<gene>
    <name evidence="6" type="primary">ppk</name>
    <name evidence="13" type="ORF">HF878_00235</name>
</gene>
<evidence type="ECO:0000259" key="11">
    <source>
        <dbReference type="Pfam" id="PF13090"/>
    </source>
</evidence>
<dbReference type="Pfam" id="PF13089">
    <property type="entry name" value="PP_kinase_N"/>
    <property type="match status" value="1"/>
</dbReference>
<feature type="compositionally biased region" description="Basic and acidic residues" evidence="8">
    <location>
        <begin position="689"/>
        <end position="698"/>
    </location>
</feature>
<dbReference type="AlphaFoldDB" id="A0A848B208"/>
<keyword evidence="3 6" id="KW-0547">Nucleotide-binding</keyword>
<evidence type="ECO:0000313" key="13">
    <source>
        <dbReference type="EMBL" id="NMD97913.1"/>
    </source>
</evidence>
<dbReference type="NCBIfam" id="TIGR03705">
    <property type="entry name" value="poly_P_kin"/>
    <property type="match status" value="1"/>
</dbReference>
<evidence type="ECO:0000256" key="4">
    <source>
        <dbReference type="ARBA" id="ARBA00022777"/>
    </source>
</evidence>
<dbReference type="NCBIfam" id="NF003917">
    <property type="entry name" value="PRK05443.1-1"/>
    <property type="match status" value="1"/>
</dbReference>
<proteinExistence type="inferred from homology"/>
<protein>
    <recommendedName>
        <fullName evidence="6 7">Polyphosphate kinase</fullName>
        <ecNumber evidence="6 7">2.7.4.1</ecNumber>
    </recommendedName>
    <alternativeName>
        <fullName evidence="6">ATP-polyphosphate phosphotransferase</fullName>
    </alternativeName>
    <alternativeName>
        <fullName evidence="6">Polyphosphoric acid kinase</fullName>
    </alternativeName>
</protein>
<dbReference type="NCBIfam" id="NF003918">
    <property type="entry name" value="PRK05443.1-2"/>
    <property type="match status" value="1"/>
</dbReference>
<dbReference type="EMBL" id="JABAFA010000001">
    <property type="protein sequence ID" value="NMD97913.1"/>
    <property type="molecule type" value="Genomic_DNA"/>
</dbReference>
<comment type="catalytic activity">
    <reaction evidence="6 7">
        <text>[phosphate](n) + ATP = [phosphate](n+1) + ADP</text>
        <dbReference type="Rhea" id="RHEA:19573"/>
        <dbReference type="Rhea" id="RHEA-COMP:9859"/>
        <dbReference type="Rhea" id="RHEA-COMP:14280"/>
        <dbReference type="ChEBI" id="CHEBI:16838"/>
        <dbReference type="ChEBI" id="CHEBI:30616"/>
        <dbReference type="ChEBI" id="CHEBI:456216"/>
        <dbReference type="EC" id="2.7.4.1"/>
    </reaction>
</comment>
<dbReference type="InterPro" id="IPR036830">
    <property type="entry name" value="PP_kinase_middle_dom_sf"/>
</dbReference>
<dbReference type="GO" id="GO:0006799">
    <property type="term" value="P:polyphosphate biosynthetic process"/>
    <property type="evidence" value="ECO:0007669"/>
    <property type="project" value="UniProtKB-UniRule"/>
</dbReference>
<dbReference type="SUPFAM" id="SSF56024">
    <property type="entry name" value="Phospholipase D/nuclease"/>
    <property type="match status" value="2"/>
</dbReference>
<keyword evidence="6" id="KW-0479">Metal-binding</keyword>
<dbReference type="GO" id="GO:0005524">
    <property type="term" value="F:ATP binding"/>
    <property type="evidence" value="ECO:0007669"/>
    <property type="project" value="UniProtKB-KW"/>
</dbReference>
<keyword evidence="2 6" id="KW-0808">Transferase</keyword>
<dbReference type="PANTHER" id="PTHR30218:SF0">
    <property type="entry name" value="POLYPHOSPHATE KINASE"/>
    <property type="match status" value="1"/>
</dbReference>
<evidence type="ECO:0000256" key="1">
    <source>
        <dbReference type="ARBA" id="ARBA00022553"/>
    </source>
</evidence>
<feature type="domain" description="Polyphosphate kinase N-terminal" evidence="10">
    <location>
        <begin position="14"/>
        <end position="119"/>
    </location>
</feature>
<feature type="binding site" evidence="6">
    <location>
        <position position="377"/>
    </location>
    <ligand>
        <name>Mg(2+)</name>
        <dbReference type="ChEBI" id="CHEBI:18420"/>
    </ligand>
</feature>
<dbReference type="Pfam" id="PF02503">
    <property type="entry name" value="PP_kinase"/>
    <property type="match status" value="1"/>
</dbReference>
<dbReference type="Gene3D" id="3.30.1840.10">
    <property type="entry name" value="Polyphosphate kinase middle domain"/>
    <property type="match status" value="1"/>
</dbReference>
<evidence type="ECO:0000256" key="2">
    <source>
        <dbReference type="ARBA" id="ARBA00022679"/>
    </source>
</evidence>
<evidence type="ECO:0000259" key="12">
    <source>
        <dbReference type="Pfam" id="PF17941"/>
    </source>
</evidence>
<evidence type="ECO:0000256" key="5">
    <source>
        <dbReference type="ARBA" id="ARBA00022840"/>
    </source>
</evidence>
<dbReference type="Pfam" id="PF17941">
    <property type="entry name" value="PP_kinase_C_1"/>
    <property type="match status" value="1"/>
</dbReference>
<keyword evidence="6" id="KW-0460">Magnesium</keyword>
<feature type="domain" description="Polyphosphate kinase C-terminal" evidence="12">
    <location>
        <begin position="333"/>
        <end position="498"/>
    </location>
</feature>
<evidence type="ECO:0000256" key="7">
    <source>
        <dbReference type="RuleBase" id="RU003800"/>
    </source>
</evidence>
<feature type="binding site" evidence="6">
    <location>
        <position position="52"/>
    </location>
    <ligand>
        <name>ATP</name>
        <dbReference type="ChEBI" id="CHEBI:30616"/>
    </ligand>
</feature>
<evidence type="ECO:0000256" key="8">
    <source>
        <dbReference type="SAM" id="MobiDB-lite"/>
    </source>
</evidence>
<feature type="domain" description="Polyphosphate kinase middle" evidence="9">
    <location>
        <begin position="129"/>
        <end position="305"/>
    </location>
</feature>
<dbReference type="CDD" id="cd09168">
    <property type="entry name" value="PLDc_PaPPK1_C2_like"/>
    <property type="match status" value="1"/>
</dbReference>
<dbReference type="CDD" id="cd09165">
    <property type="entry name" value="PLDc_PaPPK1_C1_like"/>
    <property type="match status" value="1"/>
</dbReference>
<name>A0A848B208_9FIRM</name>
<dbReference type="PANTHER" id="PTHR30218">
    <property type="entry name" value="POLYPHOSPHATE KINASE"/>
    <property type="match status" value="1"/>
</dbReference>
<feature type="binding site" evidence="6">
    <location>
        <position position="566"/>
    </location>
    <ligand>
        <name>ATP</name>
        <dbReference type="ChEBI" id="CHEBI:30616"/>
    </ligand>
</feature>
<sequence length="718" mass="82449">MSEIKKKYTKPEYYTNRELSWLDFNARVLEEARNTGNPLLERLNFLGITQSNVDEFFMVRVASLYKLAAGGVQSVDSSGMTAAAQIRAISKCEHEAVAERYNIYNKALLPELEREGIHIRRIKELTDRQYDVLRRFYDDEIYPVLTPMADDSSRPFPFLKNDSLNIAVQLVDDTTQDKKFATVRVPDVFPRFIPLTEEENAFILAEDVIREFLHTLFHGFTIESASAYRVTRDMDLDVADQDAPDLLRAVQTQLRAREHGSVMRLEVEAGMEPELCDHLIERLGVDENAIYHIHGPIDLTFLKKLPGAIDGHDALRYQPFESYKHPDLTMNGNIFEHIRAQDYLMQHPYDSFSSVVNFTHQAATDPDVLAIKMTLYRVSSGSPIIKYLGQAAQAGKQVTVLVEVKARFDEQNNVRWSRQLEKMGCHVIYGLVGLKTHSKIALVIRRDEDGIRRYLHLGTGNYNDVTAHFYTDMGLFTSDRDLGVDASNLFNMLSGYSRPPYFHKLHISPRYIRKFIYEKVDAEIEAAKAGRPALIKMKMNSLSDPDVIAKLYEASAAGVKIQLIVRGICCLRTGIPGVSDNIEVHSIVGRFLEHSRIYYFYHDGNEDVYLASADMMTRNLDRRVELLFPVEQEDLHQRTMRIFEIMWADNVQARLLVCDRFTHINRRNQEPLSSQDRFIAQAARQIEKQKAARREAKETPGVFTPMQRHEETIESPSR</sequence>
<comment type="caution">
    <text evidence="13">The sequence shown here is derived from an EMBL/GenBank/DDBJ whole genome shotgun (WGS) entry which is preliminary data.</text>
</comment>
<feature type="binding site" evidence="6">
    <location>
        <position position="470"/>
    </location>
    <ligand>
        <name>ATP</name>
        <dbReference type="ChEBI" id="CHEBI:30616"/>
    </ligand>
</feature>
<feature type="domain" description="Polyphosphate kinase C-terminal" evidence="11">
    <location>
        <begin position="505"/>
        <end position="675"/>
    </location>
</feature>
<feature type="binding site" evidence="6">
    <location>
        <position position="407"/>
    </location>
    <ligand>
        <name>Mg(2+)</name>
        <dbReference type="ChEBI" id="CHEBI:18420"/>
    </ligand>
</feature>
<evidence type="ECO:0000256" key="6">
    <source>
        <dbReference type="HAMAP-Rule" id="MF_00347"/>
    </source>
</evidence>
<comment type="function">
    <text evidence="6 7">Catalyzes the reversible transfer of the terminal phosphate of ATP to form a long-chain polyphosphate (polyP).</text>
</comment>
<dbReference type="Pfam" id="PF13090">
    <property type="entry name" value="PP_kinase_C"/>
    <property type="match status" value="1"/>
</dbReference>
<keyword evidence="5 6" id="KW-0067">ATP-binding</keyword>
<dbReference type="Gene3D" id="3.30.870.10">
    <property type="entry name" value="Endonuclease Chain A"/>
    <property type="match status" value="2"/>
</dbReference>
<accession>A0A848B208</accession>
<dbReference type="InterPro" id="IPR041108">
    <property type="entry name" value="PP_kinase_C_1"/>
</dbReference>
<feature type="compositionally biased region" description="Basic and acidic residues" evidence="8">
    <location>
        <begin position="707"/>
        <end position="718"/>
    </location>
</feature>
<keyword evidence="4 6" id="KW-0418">Kinase</keyword>
<dbReference type="Gene3D" id="1.20.58.310">
    <property type="entry name" value="Polyphosphate kinase N-terminal domain"/>
    <property type="match status" value="1"/>
</dbReference>
<dbReference type="InterPro" id="IPR024953">
    <property type="entry name" value="PP_kinase_middle"/>
</dbReference>
<evidence type="ECO:0000259" key="10">
    <source>
        <dbReference type="Pfam" id="PF13089"/>
    </source>
</evidence>